<dbReference type="EMBL" id="JBEHCU010005819">
    <property type="protein sequence ID" value="KAL1398659.1"/>
    <property type="molecule type" value="Genomic_DNA"/>
</dbReference>
<evidence type="ECO:0000313" key="2">
    <source>
        <dbReference type="EMBL" id="KAL1398659.1"/>
    </source>
</evidence>
<dbReference type="PANTHER" id="PTHR24114:SF50">
    <property type="entry name" value="RNI-LIKE PROTEIN"/>
    <property type="match status" value="1"/>
</dbReference>
<reference evidence="2 3" key="1">
    <citation type="submission" date="2024-05" db="EMBL/GenBank/DDBJ databases">
        <title>Culex pipiens pipiens assembly and annotation.</title>
        <authorList>
            <person name="Alout H."/>
            <person name="Durand T."/>
        </authorList>
    </citation>
    <scope>NUCLEOTIDE SEQUENCE [LARGE SCALE GENOMIC DNA]</scope>
    <source>
        <strain evidence="2">HA-2024</strain>
        <tissue evidence="2">Whole body</tissue>
    </source>
</reference>
<dbReference type="Pfam" id="PF13516">
    <property type="entry name" value="LRR_6"/>
    <property type="match status" value="1"/>
</dbReference>
<feature type="region of interest" description="Disordered" evidence="1">
    <location>
        <begin position="532"/>
        <end position="558"/>
    </location>
</feature>
<keyword evidence="3" id="KW-1185">Reference proteome</keyword>
<feature type="region of interest" description="Disordered" evidence="1">
    <location>
        <begin position="1"/>
        <end position="55"/>
    </location>
</feature>
<dbReference type="Proteomes" id="UP001562425">
    <property type="component" value="Unassembled WGS sequence"/>
</dbReference>
<feature type="compositionally biased region" description="Basic and acidic residues" evidence="1">
    <location>
        <begin position="1"/>
        <end position="14"/>
    </location>
</feature>
<dbReference type="InterPro" id="IPR052394">
    <property type="entry name" value="LRR-containing"/>
</dbReference>
<name>A0ABD1DGU0_CULPP</name>
<dbReference type="SUPFAM" id="SSF52047">
    <property type="entry name" value="RNI-like"/>
    <property type="match status" value="1"/>
</dbReference>
<protein>
    <submittedName>
        <fullName evidence="2">Uncharacterized protein</fullName>
    </submittedName>
</protein>
<proteinExistence type="predicted"/>
<dbReference type="PANTHER" id="PTHR24114">
    <property type="entry name" value="LEUCINE RICH REPEAT FAMILY PROTEIN"/>
    <property type="match status" value="1"/>
</dbReference>
<dbReference type="InterPro" id="IPR032675">
    <property type="entry name" value="LRR_dom_sf"/>
</dbReference>
<dbReference type="Gene3D" id="3.80.10.10">
    <property type="entry name" value="Ribonuclease Inhibitor"/>
    <property type="match status" value="1"/>
</dbReference>
<dbReference type="PROSITE" id="PS51450">
    <property type="entry name" value="LRR"/>
    <property type="match status" value="1"/>
</dbReference>
<dbReference type="SMART" id="SM00368">
    <property type="entry name" value="LRR_RI"/>
    <property type="match status" value="3"/>
</dbReference>
<dbReference type="AlphaFoldDB" id="A0ABD1DGU0"/>
<comment type="caution">
    <text evidence="2">The sequence shown here is derived from an EMBL/GenBank/DDBJ whole genome shotgun (WGS) entry which is preliminary data.</text>
</comment>
<organism evidence="2 3">
    <name type="scientific">Culex pipiens pipiens</name>
    <name type="common">Northern house mosquito</name>
    <dbReference type="NCBI Taxonomy" id="38569"/>
    <lineage>
        <taxon>Eukaryota</taxon>
        <taxon>Metazoa</taxon>
        <taxon>Ecdysozoa</taxon>
        <taxon>Arthropoda</taxon>
        <taxon>Hexapoda</taxon>
        <taxon>Insecta</taxon>
        <taxon>Pterygota</taxon>
        <taxon>Neoptera</taxon>
        <taxon>Endopterygota</taxon>
        <taxon>Diptera</taxon>
        <taxon>Nematocera</taxon>
        <taxon>Culicoidea</taxon>
        <taxon>Culicidae</taxon>
        <taxon>Culicinae</taxon>
        <taxon>Culicini</taxon>
        <taxon>Culex</taxon>
        <taxon>Culex</taxon>
    </lineage>
</organism>
<accession>A0ABD1DGU0</accession>
<dbReference type="InterPro" id="IPR001611">
    <property type="entry name" value="Leu-rich_rpt"/>
</dbReference>
<sequence>MKTTEKINSKERINPEPPDVTVSEPQESPLDVTTCAEPSESPPDVTDSAESPPDVVALDLPPEPVRLRICPFRGADSQSTIVDESEEFPEPVDPWKRLAEDRERDRKRSFVELYLTECRKYGVTPLGYVRDVLGWVDAGLPEVVEVDLNRFGLSNLQTQIVLDCLAVACPDRLALVDLRYNLLMSVPMAEAVANLLQASQNIRELDLSHNRLSDDQVVAVLAKALSTSSVWKLSLARCHISDAGGAVLFGELVLSEVREVDVSWNRLEHRSGVAAGLFLAGCPTVESLNLEGNMLYVEKESIVPLLKQLTKNEGLKSLNLAWNALRGPLFGQALFKALTTCKLEVINLEMNCMRSEEAAFLLKIFRKCESLREIYLGGNFFGEDDLKELVKFFGRNPNMKVLSLGRYQFVNKIAGRLSRRFMNRDPSKTISYQGVLMANPPRPVDVPEMLLDRCRFLGFKPKKKKLKRDLGHLMLQLQQLESAPLERDAFVAAVKKFRIKLDRPLLEALMDAFPTGKRQVDGAAMAVKYLGKYPTEPPPAKVKKAKKKKGKKGKKKKF</sequence>
<evidence type="ECO:0000313" key="3">
    <source>
        <dbReference type="Proteomes" id="UP001562425"/>
    </source>
</evidence>
<gene>
    <name evidence="2" type="ORF">pipiens_002362</name>
</gene>
<feature type="compositionally biased region" description="Basic residues" evidence="1">
    <location>
        <begin position="541"/>
        <end position="558"/>
    </location>
</feature>
<evidence type="ECO:0000256" key="1">
    <source>
        <dbReference type="SAM" id="MobiDB-lite"/>
    </source>
</evidence>